<keyword evidence="4" id="KW-0479">Metal-binding</keyword>
<evidence type="ECO:0000256" key="5">
    <source>
        <dbReference type="ARBA" id="ARBA00022833"/>
    </source>
</evidence>
<keyword evidence="6" id="KW-0238">DNA-binding</keyword>
<keyword evidence="7" id="KW-0233">DNA recombination</keyword>
<dbReference type="InterPro" id="IPR001959">
    <property type="entry name" value="Transposase"/>
</dbReference>
<dbReference type="Pfam" id="PF12323">
    <property type="entry name" value="HTH_OrfB_IS605"/>
    <property type="match status" value="1"/>
</dbReference>
<evidence type="ECO:0000256" key="1">
    <source>
        <dbReference type="ARBA" id="ARBA00008761"/>
    </source>
</evidence>
<protein>
    <submittedName>
        <fullName evidence="11">Transposase</fullName>
    </submittedName>
</protein>
<comment type="similarity">
    <text evidence="1">In the C-terminal section; belongs to the transposase 35 family.</text>
</comment>
<evidence type="ECO:0000259" key="9">
    <source>
        <dbReference type="Pfam" id="PF07282"/>
    </source>
</evidence>
<evidence type="ECO:0000256" key="4">
    <source>
        <dbReference type="ARBA" id="ARBA00022723"/>
    </source>
</evidence>
<proteinExistence type="inferred from homology"/>
<evidence type="ECO:0000256" key="6">
    <source>
        <dbReference type="ARBA" id="ARBA00023125"/>
    </source>
</evidence>
<organism evidence="11 12">
    <name type="scientific">Fusobacterium periodonticum 1_1_41FAA</name>
    <dbReference type="NCBI Taxonomy" id="469621"/>
    <lineage>
        <taxon>Bacteria</taxon>
        <taxon>Fusobacteriati</taxon>
        <taxon>Fusobacteriota</taxon>
        <taxon>Fusobacteriia</taxon>
        <taxon>Fusobacteriales</taxon>
        <taxon>Fusobacteriaceae</taxon>
        <taxon>Fusobacterium</taxon>
    </lineage>
</organism>
<feature type="domain" description="Probable transposase IS891/IS1136/IS1341" evidence="8">
    <location>
        <begin position="176"/>
        <end position="299"/>
    </location>
</feature>
<evidence type="ECO:0000259" key="8">
    <source>
        <dbReference type="Pfam" id="PF01385"/>
    </source>
</evidence>
<dbReference type="GO" id="GO:0032196">
    <property type="term" value="P:transposition"/>
    <property type="evidence" value="ECO:0007669"/>
    <property type="project" value="UniProtKB-KW"/>
</dbReference>
<dbReference type="Pfam" id="PF01385">
    <property type="entry name" value="OrfB_IS605"/>
    <property type="match status" value="1"/>
</dbReference>
<dbReference type="NCBIfam" id="TIGR01766">
    <property type="entry name" value="IS200/IS605 family accessory protein TnpB-like domain"/>
    <property type="match status" value="1"/>
</dbReference>
<evidence type="ECO:0000313" key="11">
    <source>
        <dbReference type="EMBL" id="EFG28184.2"/>
    </source>
</evidence>
<reference evidence="11 12" key="1">
    <citation type="submission" date="2010-03" db="EMBL/GenBank/DDBJ databases">
        <title>The Genome Sequence of Fusobacterium sp. 1_1_41FAA.</title>
        <authorList>
            <consortium name="The Broad Institute Genome Sequencing Platform"/>
            <person name="Ward D."/>
            <person name="Earl A."/>
            <person name="Feldgarden M."/>
            <person name="Gevers D."/>
            <person name="Young S.K."/>
            <person name="Zeng Q."/>
            <person name="Koehrsen M."/>
            <person name="Alvarado L."/>
            <person name="Berlin A."/>
            <person name="Borenstein D."/>
            <person name="Chapman S."/>
            <person name="Chen Z."/>
            <person name="Engels R."/>
            <person name="Freedman E."/>
            <person name="Gellesch M."/>
            <person name="Goldberg J."/>
            <person name="Griggs A."/>
            <person name="Gujja S."/>
            <person name="Heilman E."/>
            <person name="Heiman D."/>
            <person name="Hepburn T."/>
            <person name="Howarth C."/>
            <person name="Jen D."/>
            <person name="Larson L."/>
            <person name="Mehta T."/>
            <person name="Park D."/>
            <person name="Pearson M."/>
            <person name="Richards J."/>
            <person name="Roberts A."/>
            <person name="Saif S."/>
            <person name="Shea T."/>
            <person name="Shenoy N."/>
            <person name="Sisk P."/>
            <person name="Stolte C."/>
            <person name="Sykes S."/>
            <person name="Walk T."/>
            <person name="White J."/>
            <person name="Yandava C."/>
            <person name="Strauss J.C."/>
            <person name="Ambrose C.E."/>
            <person name="Allen-Vercoe E."/>
            <person name="Haas B."/>
            <person name="Henn M.R."/>
            <person name="Nusbaum C."/>
            <person name="Birren B."/>
        </authorList>
    </citation>
    <scope>NUCLEOTIDE SEQUENCE [LARGE SCALE GENOMIC DNA]</scope>
    <source>
        <strain evidence="11 12">1_1_41FAA</strain>
    </source>
</reference>
<dbReference type="InterPro" id="IPR021027">
    <property type="entry name" value="Transposase_put_HTH"/>
</dbReference>
<name>D6LIF8_9FUSO</name>
<dbReference type="Proteomes" id="UP000003964">
    <property type="component" value="Unassembled WGS sequence"/>
</dbReference>
<dbReference type="EMBL" id="GG770383">
    <property type="protein sequence ID" value="EFG28184.2"/>
    <property type="molecule type" value="Genomic_DNA"/>
</dbReference>
<evidence type="ECO:0000256" key="7">
    <source>
        <dbReference type="ARBA" id="ARBA00023172"/>
    </source>
</evidence>
<evidence type="ECO:0000256" key="2">
    <source>
        <dbReference type="ARBA" id="ARBA00011044"/>
    </source>
</evidence>
<feature type="non-terminal residue" evidence="11">
    <location>
        <position position="357"/>
    </location>
</feature>
<feature type="domain" description="Transposase putative helix-turn-helix" evidence="10">
    <location>
        <begin position="12"/>
        <end position="59"/>
    </location>
</feature>
<feature type="domain" description="Cas12f1-like TNB" evidence="9">
    <location>
        <begin position="311"/>
        <end position="348"/>
    </location>
</feature>
<comment type="similarity">
    <text evidence="2">In the N-terminal section; belongs to the transposase 2 family.</text>
</comment>
<dbReference type="GO" id="GO:0003677">
    <property type="term" value="F:DNA binding"/>
    <property type="evidence" value="ECO:0007669"/>
    <property type="project" value="UniProtKB-KW"/>
</dbReference>
<keyword evidence="5" id="KW-0862">Zinc</keyword>
<evidence type="ECO:0000259" key="10">
    <source>
        <dbReference type="Pfam" id="PF12323"/>
    </source>
</evidence>
<dbReference type="AlphaFoldDB" id="D6LIF8"/>
<dbReference type="Pfam" id="PF07282">
    <property type="entry name" value="Cas12f1-like_TNB"/>
    <property type="match status" value="1"/>
</dbReference>
<sequence length="357" mass="41717">MSIGGASKEEEMKIIKKAYKFRIYPTLEQVIFFLKNFGCVRKVYNLMLDDRKKSYEEYKATGVKTEYPTPAKYKEEYPYLKEVDSLALANAQLNLEKAFKNFLKNKDFGFPKYKCKSNPVQSYTTNNQNTIYIKDSYIKLPKLKSLVKIKLHKKIKGIIKSATISKNSLDHYFVSILCEEEIEELPKTNKNIGIDLGIKEFATMSDCIKVENLKLSKEYEKKLKREQRKLSRRCKLAKDSNKKLSDSKNYQKQKKKVAKIHNKIRNKRKDFVNKLSTKIINNHDIICIEDLNIKGMLKNHKLAKSISDVSWSEFVRQLEYKANWYGRKIIKIPTFYPSSKTCSSCGNIKETLTLSER</sequence>
<dbReference type="PANTHER" id="PTHR30405:SF25">
    <property type="entry name" value="RNA-GUIDED DNA ENDONUCLEASE INSQ-RELATED"/>
    <property type="match status" value="1"/>
</dbReference>
<dbReference type="PANTHER" id="PTHR30405">
    <property type="entry name" value="TRANSPOSASE"/>
    <property type="match status" value="1"/>
</dbReference>
<dbReference type="NCBIfam" id="NF040570">
    <property type="entry name" value="guided_TnpB"/>
    <property type="match status" value="1"/>
</dbReference>
<dbReference type="GO" id="GO:0046872">
    <property type="term" value="F:metal ion binding"/>
    <property type="evidence" value="ECO:0007669"/>
    <property type="project" value="UniProtKB-KW"/>
</dbReference>
<evidence type="ECO:0000256" key="3">
    <source>
        <dbReference type="ARBA" id="ARBA00022578"/>
    </source>
</evidence>
<dbReference type="GO" id="GO:0006310">
    <property type="term" value="P:DNA recombination"/>
    <property type="evidence" value="ECO:0007669"/>
    <property type="project" value="UniProtKB-KW"/>
</dbReference>
<evidence type="ECO:0000313" key="12">
    <source>
        <dbReference type="Proteomes" id="UP000003964"/>
    </source>
</evidence>
<accession>D6LIF8</accession>
<gene>
    <name evidence="11" type="ORF">HMPREF0400_01523</name>
</gene>
<dbReference type="InterPro" id="IPR051399">
    <property type="entry name" value="RNA-guided_DNA_endo/Transpos"/>
</dbReference>
<dbReference type="InterPro" id="IPR010095">
    <property type="entry name" value="Cas12f1-like_TNB"/>
</dbReference>
<keyword evidence="3" id="KW-0815">Transposition</keyword>